<sequence length="90" mass="10057">MKSNSSGRRSRSSRRRRKRKRRNSRQQERMTGAAVVASCQSCLEDNWMREGQRALASASPCLPFTLRRHPHPVSACVSLAHPSPLSVAAV</sequence>
<keyword evidence="3" id="KW-1185">Reference proteome</keyword>
<feature type="region of interest" description="Disordered" evidence="1">
    <location>
        <begin position="1"/>
        <end position="31"/>
    </location>
</feature>
<comment type="caution">
    <text evidence="2">The sequence shown here is derived from an EMBL/GenBank/DDBJ whole genome shotgun (WGS) entry which is preliminary data.</text>
</comment>
<organism evidence="2 3">
    <name type="scientific">Portunus trituberculatus</name>
    <name type="common">Swimming crab</name>
    <name type="synonym">Neptunus trituberculatus</name>
    <dbReference type="NCBI Taxonomy" id="210409"/>
    <lineage>
        <taxon>Eukaryota</taxon>
        <taxon>Metazoa</taxon>
        <taxon>Ecdysozoa</taxon>
        <taxon>Arthropoda</taxon>
        <taxon>Crustacea</taxon>
        <taxon>Multicrustacea</taxon>
        <taxon>Malacostraca</taxon>
        <taxon>Eumalacostraca</taxon>
        <taxon>Eucarida</taxon>
        <taxon>Decapoda</taxon>
        <taxon>Pleocyemata</taxon>
        <taxon>Brachyura</taxon>
        <taxon>Eubrachyura</taxon>
        <taxon>Portunoidea</taxon>
        <taxon>Portunidae</taxon>
        <taxon>Portuninae</taxon>
        <taxon>Portunus</taxon>
    </lineage>
</organism>
<reference evidence="2 3" key="1">
    <citation type="submission" date="2019-05" db="EMBL/GenBank/DDBJ databases">
        <title>Another draft genome of Portunus trituberculatus and its Hox gene families provides insights of decapod evolution.</title>
        <authorList>
            <person name="Jeong J.-H."/>
            <person name="Song I."/>
            <person name="Kim S."/>
            <person name="Choi T."/>
            <person name="Kim D."/>
            <person name="Ryu S."/>
            <person name="Kim W."/>
        </authorList>
    </citation>
    <scope>NUCLEOTIDE SEQUENCE [LARGE SCALE GENOMIC DNA]</scope>
    <source>
        <tissue evidence="2">Muscle</tissue>
    </source>
</reference>
<dbReference type="EMBL" id="VSRR010041572">
    <property type="protein sequence ID" value="MPC75646.1"/>
    <property type="molecule type" value="Genomic_DNA"/>
</dbReference>
<evidence type="ECO:0000313" key="3">
    <source>
        <dbReference type="Proteomes" id="UP000324222"/>
    </source>
</evidence>
<dbReference type="Proteomes" id="UP000324222">
    <property type="component" value="Unassembled WGS sequence"/>
</dbReference>
<proteinExistence type="predicted"/>
<gene>
    <name evidence="2" type="ORF">E2C01_070039</name>
</gene>
<accession>A0A5B7I123</accession>
<protein>
    <submittedName>
        <fullName evidence="2">Uncharacterized protein</fullName>
    </submittedName>
</protein>
<evidence type="ECO:0000313" key="2">
    <source>
        <dbReference type="EMBL" id="MPC75646.1"/>
    </source>
</evidence>
<evidence type="ECO:0000256" key="1">
    <source>
        <dbReference type="SAM" id="MobiDB-lite"/>
    </source>
</evidence>
<dbReference type="AlphaFoldDB" id="A0A5B7I123"/>
<name>A0A5B7I123_PORTR</name>
<feature type="compositionally biased region" description="Basic residues" evidence="1">
    <location>
        <begin position="8"/>
        <end position="24"/>
    </location>
</feature>